<dbReference type="PANTHER" id="PTHR33678:SF2">
    <property type="match status" value="1"/>
</dbReference>
<evidence type="ECO:0000313" key="3">
    <source>
        <dbReference type="Proteomes" id="UP000252107"/>
    </source>
</evidence>
<keyword evidence="3" id="KW-1185">Reference proteome</keyword>
<feature type="domain" description="Transposase IS66 central" evidence="1">
    <location>
        <begin position="41"/>
        <end position="115"/>
    </location>
</feature>
<sequence>MQLPGLHNQAIGETFVDLIDEAFRSYGRWFQTLDSTSYNDWVNKFKSKVQQTLDEWIDLAGANAGKLLRSLRDKAHQWWYFLEHPEVPPDNNQAERSLRLAVTKRKVSGGSRSMERFQHTANLLTVVQTCRRQGRSVIDFFAQSLLADSINSQSRPSLLPQY</sequence>
<protein>
    <recommendedName>
        <fullName evidence="1">Transposase IS66 central domain-containing protein</fullName>
    </recommendedName>
</protein>
<organism evidence="2 3">
    <name type="scientific">Nostoc minutum NIES-26</name>
    <dbReference type="NCBI Taxonomy" id="1844469"/>
    <lineage>
        <taxon>Bacteria</taxon>
        <taxon>Bacillati</taxon>
        <taxon>Cyanobacteriota</taxon>
        <taxon>Cyanophyceae</taxon>
        <taxon>Nostocales</taxon>
        <taxon>Nostocaceae</taxon>
        <taxon>Nostoc</taxon>
    </lineage>
</organism>
<gene>
    <name evidence="2" type="ORF">A6770_41165</name>
</gene>
<dbReference type="InterPro" id="IPR004291">
    <property type="entry name" value="Transposase_IS66_central"/>
</dbReference>
<dbReference type="InterPro" id="IPR052344">
    <property type="entry name" value="Transposase-related"/>
</dbReference>
<dbReference type="AlphaFoldDB" id="A0A367R7V5"/>
<accession>A0A367R7V5</accession>
<reference evidence="2" key="1">
    <citation type="submission" date="2016-04" db="EMBL/GenBank/DDBJ databases">
        <authorList>
            <person name="Tabuchi Yagui T.R."/>
        </authorList>
    </citation>
    <scope>NUCLEOTIDE SEQUENCE [LARGE SCALE GENOMIC DNA]</scope>
    <source>
        <strain evidence="2">NIES-26</strain>
    </source>
</reference>
<name>A0A367R7V5_9NOSO</name>
<dbReference type="EMBL" id="LXQD01000201">
    <property type="protein sequence ID" value="RCJ32587.1"/>
    <property type="molecule type" value="Genomic_DNA"/>
</dbReference>
<dbReference type="Pfam" id="PF03050">
    <property type="entry name" value="DDE_Tnp_IS66"/>
    <property type="match status" value="1"/>
</dbReference>
<dbReference type="PANTHER" id="PTHR33678">
    <property type="entry name" value="BLL1576 PROTEIN"/>
    <property type="match status" value="1"/>
</dbReference>
<evidence type="ECO:0000259" key="1">
    <source>
        <dbReference type="Pfam" id="PF03050"/>
    </source>
</evidence>
<evidence type="ECO:0000313" key="2">
    <source>
        <dbReference type="EMBL" id="RCJ32587.1"/>
    </source>
</evidence>
<proteinExistence type="predicted"/>
<dbReference type="Proteomes" id="UP000252107">
    <property type="component" value="Unassembled WGS sequence"/>
</dbReference>
<comment type="caution">
    <text evidence="2">The sequence shown here is derived from an EMBL/GenBank/DDBJ whole genome shotgun (WGS) entry which is preliminary data.</text>
</comment>